<dbReference type="PROSITE" id="PS50927">
    <property type="entry name" value="BULB_LECTIN"/>
    <property type="match status" value="1"/>
</dbReference>
<dbReference type="SMART" id="SM00108">
    <property type="entry name" value="B_lectin"/>
    <property type="match status" value="1"/>
</dbReference>
<dbReference type="Proteomes" id="UP000811246">
    <property type="component" value="Chromosome 9"/>
</dbReference>
<dbReference type="Gene3D" id="2.90.10.10">
    <property type="entry name" value="Bulb-type lectin domain"/>
    <property type="match status" value="1"/>
</dbReference>
<dbReference type="PANTHER" id="PTHR47976">
    <property type="entry name" value="G-TYPE LECTIN S-RECEPTOR-LIKE SERINE/THREONINE-PROTEIN KINASE SD2-5"/>
    <property type="match status" value="1"/>
</dbReference>
<evidence type="ECO:0000313" key="8">
    <source>
        <dbReference type="Proteomes" id="UP000811246"/>
    </source>
</evidence>
<keyword evidence="3" id="KW-0325">Glycoprotein</keyword>
<dbReference type="InterPro" id="IPR001480">
    <property type="entry name" value="Bulb-type_lectin_dom"/>
</dbReference>
<keyword evidence="4" id="KW-0812">Transmembrane</keyword>
<evidence type="ECO:0000256" key="5">
    <source>
        <dbReference type="SAM" id="SignalP"/>
    </source>
</evidence>
<dbReference type="InterPro" id="IPR035446">
    <property type="entry name" value="SLSG/EP1"/>
</dbReference>
<proteinExistence type="predicted"/>
<dbReference type="SUPFAM" id="SSF51110">
    <property type="entry name" value="alpha-D-mannose-specific plant lectins"/>
    <property type="match status" value="1"/>
</dbReference>
<evidence type="ECO:0000256" key="2">
    <source>
        <dbReference type="ARBA" id="ARBA00023157"/>
    </source>
</evidence>
<keyword evidence="2" id="KW-1015">Disulfide bond</keyword>
<evidence type="ECO:0000259" key="6">
    <source>
        <dbReference type="PROSITE" id="PS50927"/>
    </source>
</evidence>
<dbReference type="EMBL" id="CM031833">
    <property type="protein sequence ID" value="KAG6697856.1"/>
    <property type="molecule type" value="Genomic_DNA"/>
</dbReference>
<keyword evidence="4" id="KW-1133">Transmembrane helix</keyword>
<sequence>MKLYSFSFLILLFTYGYCRSDIRIPFRLTLAVPVEYSVGFIGRALLLETNQTVPNFKTALSVEAVDGRYSCSLEVFLGDVKVWNSGHYVRFYTWDICVLELTGDGDLRLKGPKEQVGWRTGTSGQAVERLQIRNSGNLVLVDTLDQIKWQSFNFPTDVMLWGQRLNVATRLTSFPRNSVSFYSLEIQHNMISLYLHSGKWNYSYWEFKPSNNRNITFIRLASNGLRLFSDKYKKIAQIPSQQSQPLRFLALGNETGNLGLFFYHPSKGRFETAFQALNTTCDLPLACKPYGICTFSNACSCIRHLTKETTMSSNCSEGISGEFCGSNQAEILELEGVSSVLKNGPKRVNISKEACSNLCLEDCKCAAALYSSVKGETNQRECYLYGLVVGVKQVQRGTGVSFMVKVPKGTSGNHGKTNVKKWVLAMVGVFDGLIILLVLGGLGYYYIQKRRKNLQATDNHT</sequence>
<evidence type="ECO:0000256" key="4">
    <source>
        <dbReference type="SAM" id="Phobius"/>
    </source>
</evidence>
<keyword evidence="4" id="KW-0472">Membrane</keyword>
<dbReference type="InterPro" id="IPR051343">
    <property type="entry name" value="G-type_lectin_kinases/EP1-like"/>
</dbReference>
<feature type="chain" id="PRO_5036909769" description="Bulb-type lectin domain-containing protein" evidence="5">
    <location>
        <begin position="21"/>
        <end position="461"/>
    </location>
</feature>
<dbReference type="PANTHER" id="PTHR47976:SF120">
    <property type="entry name" value="G-TYPE LECTIN S-RECEPTOR-LIKE SERINE_THREONINE-PROTEIN KINASE SD2-5"/>
    <property type="match status" value="1"/>
</dbReference>
<comment type="caution">
    <text evidence="7">The sequence shown here is derived from an EMBL/GenBank/DDBJ whole genome shotgun (WGS) entry which is preliminary data.</text>
</comment>
<evidence type="ECO:0000256" key="3">
    <source>
        <dbReference type="ARBA" id="ARBA00023180"/>
    </source>
</evidence>
<feature type="transmembrane region" description="Helical" evidence="4">
    <location>
        <begin position="422"/>
        <end position="447"/>
    </location>
</feature>
<evidence type="ECO:0000313" key="7">
    <source>
        <dbReference type="EMBL" id="KAG6697856.1"/>
    </source>
</evidence>
<keyword evidence="1 5" id="KW-0732">Signal</keyword>
<dbReference type="Pfam" id="PF01453">
    <property type="entry name" value="B_lectin"/>
    <property type="match status" value="1"/>
</dbReference>
<protein>
    <recommendedName>
        <fullName evidence="6">Bulb-type lectin domain-containing protein</fullName>
    </recommendedName>
</protein>
<dbReference type="AlphaFoldDB" id="A0A922E8X7"/>
<dbReference type="PIRSF" id="PIRSF002686">
    <property type="entry name" value="SLG"/>
    <property type="match status" value="1"/>
</dbReference>
<dbReference type="InterPro" id="IPR036426">
    <property type="entry name" value="Bulb-type_lectin_dom_sf"/>
</dbReference>
<feature type="domain" description="Bulb-type lectin" evidence="6">
    <location>
        <begin position="38"/>
        <end position="153"/>
    </location>
</feature>
<gene>
    <name evidence="7" type="ORF">I3842_09G221600</name>
</gene>
<reference evidence="7" key="1">
    <citation type="submission" date="2021-01" db="EMBL/GenBank/DDBJ databases">
        <authorList>
            <person name="Lovell J.T."/>
            <person name="Bentley N."/>
            <person name="Bhattarai G."/>
            <person name="Jenkins J.W."/>
            <person name="Sreedasyam A."/>
            <person name="Alarcon Y."/>
            <person name="Bock C."/>
            <person name="Boston L."/>
            <person name="Carlson J."/>
            <person name="Cervantes K."/>
            <person name="Clermont K."/>
            <person name="Krom N."/>
            <person name="Kubenka K."/>
            <person name="Mamidi S."/>
            <person name="Mattison C."/>
            <person name="Monteros M."/>
            <person name="Pisani C."/>
            <person name="Plott C."/>
            <person name="Rajasekar S."/>
            <person name="Rhein H.S."/>
            <person name="Rohla C."/>
            <person name="Song M."/>
            <person name="Hilaire R.S."/>
            <person name="Shu S."/>
            <person name="Wells L."/>
            <person name="Wang X."/>
            <person name="Webber J."/>
            <person name="Heerema R.J."/>
            <person name="Klein P."/>
            <person name="Conner P."/>
            <person name="Grauke L."/>
            <person name="Grimwood J."/>
            <person name="Schmutz J."/>
            <person name="Randall J.J."/>
        </authorList>
    </citation>
    <scope>NUCLEOTIDE SEQUENCE</scope>
    <source>
        <tissue evidence="7">Leaf</tissue>
    </source>
</reference>
<name>A0A922E8X7_CARIL</name>
<accession>A0A922E8X7</accession>
<organism evidence="7 8">
    <name type="scientific">Carya illinoinensis</name>
    <name type="common">Pecan</name>
    <dbReference type="NCBI Taxonomy" id="32201"/>
    <lineage>
        <taxon>Eukaryota</taxon>
        <taxon>Viridiplantae</taxon>
        <taxon>Streptophyta</taxon>
        <taxon>Embryophyta</taxon>
        <taxon>Tracheophyta</taxon>
        <taxon>Spermatophyta</taxon>
        <taxon>Magnoliopsida</taxon>
        <taxon>eudicotyledons</taxon>
        <taxon>Gunneridae</taxon>
        <taxon>Pentapetalae</taxon>
        <taxon>rosids</taxon>
        <taxon>fabids</taxon>
        <taxon>Fagales</taxon>
        <taxon>Juglandaceae</taxon>
        <taxon>Carya</taxon>
    </lineage>
</organism>
<evidence type="ECO:0000256" key="1">
    <source>
        <dbReference type="ARBA" id="ARBA00022729"/>
    </source>
</evidence>
<dbReference type="OrthoDB" id="740822at2759"/>
<feature type="signal peptide" evidence="5">
    <location>
        <begin position="1"/>
        <end position="20"/>
    </location>
</feature>